<accession>A0A1J5RXT6</accession>
<keyword evidence="1" id="KW-0472">Membrane</keyword>
<dbReference type="PANTHER" id="PTHR42852:SF13">
    <property type="entry name" value="PROTEIN DIPZ"/>
    <property type="match status" value="1"/>
</dbReference>
<dbReference type="Pfam" id="PF00578">
    <property type="entry name" value="AhpC-TSA"/>
    <property type="match status" value="1"/>
</dbReference>
<dbReference type="PANTHER" id="PTHR42852">
    <property type="entry name" value="THIOL:DISULFIDE INTERCHANGE PROTEIN DSBE"/>
    <property type="match status" value="1"/>
</dbReference>
<comment type="caution">
    <text evidence="3">The sequence shown here is derived from an EMBL/GenBank/DDBJ whole genome shotgun (WGS) entry which is preliminary data.</text>
</comment>
<evidence type="ECO:0000259" key="2">
    <source>
        <dbReference type="PROSITE" id="PS51352"/>
    </source>
</evidence>
<organism evidence="3">
    <name type="scientific">mine drainage metagenome</name>
    <dbReference type="NCBI Taxonomy" id="410659"/>
    <lineage>
        <taxon>unclassified sequences</taxon>
        <taxon>metagenomes</taxon>
        <taxon>ecological metagenomes</taxon>
    </lineage>
</organism>
<feature type="transmembrane region" description="Helical" evidence="1">
    <location>
        <begin position="9"/>
        <end position="27"/>
    </location>
</feature>
<dbReference type="GO" id="GO:0016209">
    <property type="term" value="F:antioxidant activity"/>
    <property type="evidence" value="ECO:0007669"/>
    <property type="project" value="InterPro"/>
</dbReference>
<dbReference type="EMBL" id="MLJW01000141">
    <property type="protein sequence ID" value="OIQ96892.1"/>
    <property type="molecule type" value="Genomic_DNA"/>
</dbReference>
<dbReference type="InterPro" id="IPR036249">
    <property type="entry name" value="Thioredoxin-like_sf"/>
</dbReference>
<protein>
    <submittedName>
        <fullName evidence="3">Thiol-disulfide oxidoreductase ResA</fullName>
    </submittedName>
</protein>
<dbReference type="PROSITE" id="PS51352">
    <property type="entry name" value="THIOREDOXIN_2"/>
    <property type="match status" value="1"/>
</dbReference>
<reference evidence="3" key="1">
    <citation type="submission" date="2016-10" db="EMBL/GenBank/DDBJ databases">
        <title>Sequence of Gallionella enrichment culture.</title>
        <authorList>
            <person name="Poehlein A."/>
            <person name="Muehling M."/>
            <person name="Daniel R."/>
        </authorList>
    </citation>
    <scope>NUCLEOTIDE SEQUENCE</scope>
</reference>
<dbReference type="InterPro" id="IPR013766">
    <property type="entry name" value="Thioredoxin_domain"/>
</dbReference>
<gene>
    <name evidence="3" type="primary">resA_30</name>
    <name evidence="3" type="ORF">GALL_210890</name>
</gene>
<dbReference type="InterPro" id="IPR050553">
    <property type="entry name" value="Thioredoxin_ResA/DsbE_sf"/>
</dbReference>
<evidence type="ECO:0000313" key="3">
    <source>
        <dbReference type="EMBL" id="OIQ96892.1"/>
    </source>
</evidence>
<name>A0A1J5RXT6_9ZZZZ</name>
<dbReference type="Gene3D" id="3.40.30.10">
    <property type="entry name" value="Glutaredoxin"/>
    <property type="match status" value="1"/>
</dbReference>
<keyword evidence="1" id="KW-1133">Transmembrane helix</keyword>
<keyword evidence="1" id="KW-0812">Transmembrane</keyword>
<dbReference type="AlphaFoldDB" id="A0A1J5RXT6"/>
<dbReference type="GO" id="GO:0016491">
    <property type="term" value="F:oxidoreductase activity"/>
    <property type="evidence" value="ECO:0007669"/>
    <property type="project" value="InterPro"/>
</dbReference>
<dbReference type="InterPro" id="IPR000866">
    <property type="entry name" value="AhpC/TSA"/>
</dbReference>
<evidence type="ECO:0000256" key="1">
    <source>
        <dbReference type="SAM" id="Phobius"/>
    </source>
</evidence>
<dbReference type="SUPFAM" id="SSF52833">
    <property type="entry name" value="Thioredoxin-like"/>
    <property type="match status" value="1"/>
</dbReference>
<sequence>MLKRTLARVAYFATMIALGFAIYYYFLGSAHLQNKADNDYKNLSTQALFAATLPNENGINQAISQYKGKIIILNFWATWCSPCREEMPELSALHTEYRSKNVIVLGIAIDEPNAVKTFTQSTPVSYPVVISENEGMELAGSLGNSKDILPYTVIINTEGTVVKTHFGRINKPLIEATLNTLLNH</sequence>
<proteinExistence type="predicted"/>
<dbReference type="CDD" id="cd02966">
    <property type="entry name" value="TlpA_like_family"/>
    <property type="match status" value="1"/>
</dbReference>
<feature type="domain" description="Thioredoxin" evidence="2">
    <location>
        <begin position="42"/>
        <end position="183"/>
    </location>
</feature>